<keyword evidence="2" id="KW-0540">Nuclease</keyword>
<comment type="caution">
    <text evidence="2">The sequence shown here is derived from an EMBL/GenBank/DDBJ whole genome shotgun (WGS) entry which is preliminary data.</text>
</comment>
<dbReference type="GO" id="GO:0004519">
    <property type="term" value="F:endonuclease activity"/>
    <property type="evidence" value="ECO:0007669"/>
    <property type="project" value="UniProtKB-KW"/>
</dbReference>
<protein>
    <submittedName>
        <fullName evidence="2">Endonuclease/exonuclease/phosphatase family protein</fullName>
    </submittedName>
</protein>
<dbReference type="SUPFAM" id="SSF56219">
    <property type="entry name" value="DNase I-like"/>
    <property type="match status" value="1"/>
</dbReference>
<dbReference type="EMBL" id="JANCLU010000020">
    <property type="protein sequence ID" value="MCP8940329.1"/>
    <property type="molecule type" value="Genomic_DNA"/>
</dbReference>
<keyword evidence="2" id="KW-0255">Endonuclease</keyword>
<sequence>MKLITWNIQWGLGADGIMDPARIVAHAREMADFDVLCLQEVAANFPELAGGPGHDQFALIAGLLPGYRAVAFAPLEFDDAQGRPKRFGNALFSRLPVAQALRHTLPWGAAATRNMPRGLVEAVVHAGGAPVRVMTTHLEYSHPALRQAQVEAIRELHRAACAREATPREDGPGTYVRRPGAVSAILCGDFNMRPEDLTLHRLAEPFGDGAPRFVDAWRALNGDAPHPDSACIVDQSFAPPHCCDYVFVTEDIAPRLRRVVYDVDTRVSDHQPVLVELDLS</sequence>
<dbReference type="Pfam" id="PF03372">
    <property type="entry name" value="Exo_endo_phos"/>
    <property type="match status" value="1"/>
</dbReference>
<dbReference type="PANTHER" id="PTHR14859:SF0">
    <property type="entry name" value="ENDONUCLEASE_EXONUCLEASE_PHOSPHATASE FAMILY PROTEIN, EXPRESSED"/>
    <property type="match status" value="1"/>
</dbReference>
<feature type="domain" description="Endonuclease/exonuclease/phosphatase" evidence="1">
    <location>
        <begin position="4"/>
        <end position="270"/>
    </location>
</feature>
<evidence type="ECO:0000313" key="3">
    <source>
        <dbReference type="Proteomes" id="UP001205890"/>
    </source>
</evidence>
<dbReference type="Proteomes" id="UP001205890">
    <property type="component" value="Unassembled WGS sequence"/>
</dbReference>
<dbReference type="InterPro" id="IPR036691">
    <property type="entry name" value="Endo/exonu/phosph_ase_sf"/>
</dbReference>
<dbReference type="Gene3D" id="3.60.10.10">
    <property type="entry name" value="Endonuclease/exonuclease/phosphatase"/>
    <property type="match status" value="1"/>
</dbReference>
<gene>
    <name evidence="2" type="ORF">NK718_17520</name>
</gene>
<accession>A0ABT1LFW7</accession>
<dbReference type="RefSeq" id="WP_254744927.1">
    <property type="nucleotide sequence ID" value="NZ_JANCLU010000020.1"/>
</dbReference>
<reference evidence="2 3" key="1">
    <citation type="submission" date="2022-07" db="EMBL/GenBank/DDBJ databases">
        <authorList>
            <person name="Li W.-J."/>
            <person name="Deng Q.-Q."/>
        </authorList>
    </citation>
    <scope>NUCLEOTIDE SEQUENCE [LARGE SCALE GENOMIC DNA]</scope>
    <source>
        <strain evidence="2 3">SYSU M60028</strain>
    </source>
</reference>
<proteinExistence type="predicted"/>
<dbReference type="PANTHER" id="PTHR14859">
    <property type="entry name" value="CALCOFLUOR WHITE HYPERSENSITIVE PROTEIN PRECURSOR"/>
    <property type="match status" value="1"/>
</dbReference>
<keyword evidence="2" id="KW-0378">Hydrolase</keyword>
<evidence type="ECO:0000259" key="1">
    <source>
        <dbReference type="Pfam" id="PF03372"/>
    </source>
</evidence>
<dbReference type="InterPro" id="IPR005135">
    <property type="entry name" value="Endo/exonuclease/phosphatase"/>
</dbReference>
<evidence type="ECO:0000313" key="2">
    <source>
        <dbReference type="EMBL" id="MCP8940329.1"/>
    </source>
</evidence>
<organism evidence="2 3">
    <name type="scientific">Alsobacter ponti</name>
    <dbReference type="NCBI Taxonomy" id="2962936"/>
    <lineage>
        <taxon>Bacteria</taxon>
        <taxon>Pseudomonadati</taxon>
        <taxon>Pseudomonadota</taxon>
        <taxon>Alphaproteobacteria</taxon>
        <taxon>Hyphomicrobiales</taxon>
        <taxon>Alsobacteraceae</taxon>
        <taxon>Alsobacter</taxon>
    </lineage>
</organism>
<name>A0ABT1LFW7_9HYPH</name>
<keyword evidence="3" id="KW-1185">Reference proteome</keyword>
<dbReference type="InterPro" id="IPR051916">
    <property type="entry name" value="GPI-anchor_lipid_remodeler"/>
</dbReference>